<dbReference type="Gene3D" id="3.20.20.80">
    <property type="entry name" value="Glycosidases"/>
    <property type="match status" value="1"/>
</dbReference>
<evidence type="ECO:0000256" key="2">
    <source>
        <dbReference type="ARBA" id="ARBA00022801"/>
    </source>
</evidence>
<keyword evidence="3" id="KW-0326">Glycosidase</keyword>
<keyword evidence="6" id="KW-1185">Reference proteome</keyword>
<organism evidence="5 6">
    <name type="scientific">Corynebacterium belfantii</name>
    <dbReference type="NCBI Taxonomy" id="2014537"/>
    <lineage>
        <taxon>Bacteria</taxon>
        <taxon>Bacillati</taxon>
        <taxon>Actinomycetota</taxon>
        <taxon>Actinomycetes</taxon>
        <taxon>Mycobacteriales</taxon>
        <taxon>Corynebacteriaceae</taxon>
        <taxon>Corynebacterium</taxon>
    </lineage>
</organism>
<name>A0ABS0LAY8_9CORY</name>
<keyword evidence="2" id="KW-0378">Hydrolase</keyword>
<dbReference type="InterPro" id="IPR002053">
    <property type="entry name" value="Glyco_hydro_25"/>
</dbReference>
<dbReference type="Gene3D" id="2.70.70.10">
    <property type="entry name" value="Glucose Permease (Domain IIA)"/>
    <property type="match status" value="1"/>
</dbReference>
<evidence type="ECO:0000259" key="4">
    <source>
        <dbReference type="Pfam" id="PF01551"/>
    </source>
</evidence>
<feature type="domain" description="M23ase beta-sheet core" evidence="4">
    <location>
        <begin position="25"/>
        <end position="128"/>
    </location>
</feature>
<dbReference type="Proteomes" id="UP000615580">
    <property type="component" value="Unassembled WGS sequence"/>
</dbReference>
<accession>A0ABS0LAY8</accession>
<protein>
    <submittedName>
        <fullName evidence="5">Peptidoglycan DD-metalloendopeptidase family protein</fullName>
    </submittedName>
</protein>
<evidence type="ECO:0000256" key="3">
    <source>
        <dbReference type="ARBA" id="ARBA00023295"/>
    </source>
</evidence>
<dbReference type="PROSITE" id="PS51904">
    <property type="entry name" value="GLYCOSYL_HYDROL_F25_2"/>
    <property type="match status" value="1"/>
</dbReference>
<evidence type="ECO:0000256" key="1">
    <source>
        <dbReference type="ARBA" id="ARBA00010646"/>
    </source>
</evidence>
<dbReference type="RefSeq" id="WP_197690053.1">
    <property type="nucleotide sequence ID" value="NZ_JADQUG010000010.1"/>
</dbReference>
<dbReference type="InterPro" id="IPR050570">
    <property type="entry name" value="Cell_wall_metabolism_enzyme"/>
</dbReference>
<dbReference type="PANTHER" id="PTHR21666">
    <property type="entry name" value="PEPTIDASE-RELATED"/>
    <property type="match status" value="1"/>
</dbReference>
<dbReference type="SMART" id="SM00641">
    <property type="entry name" value="Glyco_25"/>
    <property type="match status" value="1"/>
</dbReference>
<dbReference type="EMBL" id="JADQUG010000010">
    <property type="protein sequence ID" value="MBG9353831.1"/>
    <property type="molecule type" value="Genomic_DNA"/>
</dbReference>
<dbReference type="CDD" id="cd00599">
    <property type="entry name" value="GH25_muramidase"/>
    <property type="match status" value="1"/>
</dbReference>
<proteinExistence type="inferred from homology"/>
<gene>
    <name evidence="5" type="ORF">I4J41_04205</name>
</gene>
<comment type="caution">
    <text evidence="5">The sequence shown here is derived from an EMBL/GenBank/DDBJ whole genome shotgun (WGS) entry which is preliminary data.</text>
</comment>
<dbReference type="SUPFAM" id="SSF51261">
    <property type="entry name" value="Duplicated hybrid motif"/>
    <property type="match status" value="1"/>
</dbReference>
<dbReference type="InterPro" id="IPR011055">
    <property type="entry name" value="Dup_hybrid_motif"/>
</dbReference>
<sequence length="430" mass="47127">MPNRQWPLGRNFKLTSGFGPRWGTHHSGIDIGAPDGTPFYACADGTVQYIGAASGYGQWIVIDHPAAVGGGCTEYGHMWNAFATGLKVGDRVRKGQLIGYVGSNGQSTGPHLHLTVWERGYGGRRIDPEVWLAGAPYPEDKPKVEAPRGSTLFGVDVSEHQDGMSLVRAAQEGIKFAVLRTTDGTYKDRCYSSHYDDAKNAGLPCAAYHYLRNPSEGTTIAQQVQASVEVMGERRLPMWIDVETEAGLHVDHIRQCKRLFEAAGVPVIGAYSYVPYWEGRITPHEPDSHEFGAFWVAAYGTNPVGSPAGTYPGDSHKQWDYPLGNQKPVLWQFGSQAVVAGHKVDINAFRGSVDQLCALFKTKKTLGKDSSMEKMLREIWEQLRGEEGKGWAQLGQNAKGQNLTLVDAVAALRQETAEIRRDLDVLKAGK</sequence>
<dbReference type="Pfam" id="PF01183">
    <property type="entry name" value="Glyco_hydro_25"/>
    <property type="match status" value="1"/>
</dbReference>
<dbReference type="InterPro" id="IPR017853">
    <property type="entry name" value="GH"/>
</dbReference>
<dbReference type="InterPro" id="IPR018077">
    <property type="entry name" value="Glyco_hydro_fam25_subgr"/>
</dbReference>
<reference evidence="5 6" key="1">
    <citation type="journal article" date="2020" name="J. Clin. Microbiol.">
        <title>Assessing the Genetic Diversity of Austrian Corynebacterium diphtheriae Clinical Isolates, 2011-2019.</title>
        <authorList>
            <person name="Schaeffer J."/>
            <person name="Huhulescu S."/>
            <person name="Stoeger A."/>
            <person name="Allerberger F."/>
            <person name="Ruppitsch W."/>
        </authorList>
    </citation>
    <scope>NUCLEOTIDE SEQUENCE [LARGE SCALE GENOMIC DNA]</scope>
    <source>
        <strain evidence="5 6">04-17</strain>
    </source>
</reference>
<dbReference type="Pfam" id="PF01551">
    <property type="entry name" value="Peptidase_M23"/>
    <property type="match status" value="1"/>
</dbReference>
<dbReference type="PANTHER" id="PTHR21666:SF270">
    <property type="entry name" value="MUREIN HYDROLASE ACTIVATOR ENVC"/>
    <property type="match status" value="1"/>
</dbReference>
<evidence type="ECO:0000313" key="6">
    <source>
        <dbReference type="Proteomes" id="UP000615580"/>
    </source>
</evidence>
<dbReference type="CDD" id="cd12797">
    <property type="entry name" value="M23_peptidase"/>
    <property type="match status" value="1"/>
</dbReference>
<dbReference type="SUPFAM" id="SSF51445">
    <property type="entry name" value="(Trans)glycosidases"/>
    <property type="match status" value="1"/>
</dbReference>
<evidence type="ECO:0000313" key="5">
    <source>
        <dbReference type="EMBL" id="MBG9353831.1"/>
    </source>
</evidence>
<dbReference type="InterPro" id="IPR016047">
    <property type="entry name" value="M23ase_b-sheet_dom"/>
</dbReference>
<comment type="similarity">
    <text evidence="1">Belongs to the glycosyl hydrolase 25 family.</text>
</comment>